<gene>
    <name evidence="9" type="ORF">LPJ61_007101</name>
</gene>
<dbReference type="InterPro" id="IPR049470">
    <property type="entry name" value="TRM61_C"/>
</dbReference>
<evidence type="ECO:0000313" key="10">
    <source>
        <dbReference type="Proteomes" id="UP001143981"/>
    </source>
</evidence>
<dbReference type="GO" id="GO:0031515">
    <property type="term" value="C:tRNA (m1A) methyltransferase complex"/>
    <property type="evidence" value="ECO:0007669"/>
    <property type="project" value="InterPro"/>
</dbReference>
<keyword evidence="5" id="KW-0949">S-adenosyl-L-methionine</keyword>
<comment type="caution">
    <text evidence="9">The sequence shown here is derived from an EMBL/GenBank/DDBJ whole genome shotgun (WGS) entry which is preliminary data.</text>
</comment>
<dbReference type="GO" id="GO:0030488">
    <property type="term" value="P:tRNA methylation"/>
    <property type="evidence" value="ECO:0007669"/>
    <property type="project" value="InterPro"/>
</dbReference>
<organism evidence="9 10">
    <name type="scientific">Coemansia biformis</name>
    <dbReference type="NCBI Taxonomy" id="1286918"/>
    <lineage>
        <taxon>Eukaryota</taxon>
        <taxon>Fungi</taxon>
        <taxon>Fungi incertae sedis</taxon>
        <taxon>Zoopagomycota</taxon>
        <taxon>Kickxellomycotina</taxon>
        <taxon>Kickxellomycetes</taxon>
        <taxon>Kickxellales</taxon>
        <taxon>Kickxellaceae</taxon>
        <taxon>Coemansia</taxon>
    </lineage>
</organism>
<evidence type="ECO:0000256" key="2">
    <source>
        <dbReference type="ARBA" id="ARBA00015963"/>
    </source>
</evidence>
<evidence type="ECO:0000256" key="6">
    <source>
        <dbReference type="ARBA" id="ARBA00022694"/>
    </source>
</evidence>
<name>A0A9W8CLB0_9FUNG</name>
<dbReference type="InterPro" id="IPR014816">
    <property type="entry name" value="tRNA_MeTrfase_Gcd14"/>
</dbReference>
<accession>A0A9W8CLB0</accession>
<dbReference type="GO" id="GO:0005739">
    <property type="term" value="C:mitochondrion"/>
    <property type="evidence" value="ECO:0007669"/>
    <property type="project" value="TreeGrafter"/>
</dbReference>
<evidence type="ECO:0000256" key="5">
    <source>
        <dbReference type="ARBA" id="ARBA00022691"/>
    </source>
</evidence>
<dbReference type="GO" id="GO:0160107">
    <property type="term" value="F:tRNA (adenine(58)-N1)-methyltransferase activity"/>
    <property type="evidence" value="ECO:0007669"/>
    <property type="project" value="UniProtKB-EC"/>
</dbReference>
<evidence type="ECO:0000256" key="1">
    <source>
        <dbReference type="ARBA" id="ARBA00012796"/>
    </source>
</evidence>
<keyword evidence="3" id="KW-0489">Methyltransferase</keyword>
<dbReference type="Pfam" id="PF08704">
    <property type="entry name" value="GCD14"/>
    <property type="match status" value="1"/>
</dbReference>
<keyword evidence="6" id="KW-0819">tRNA processing</keyword>
<keyword evidence="4" id="KW-0808">Transferase</keyword>
<evidence type="ECO:0000313" key="9">
    <source>
        <dbReference type="EMBL" id="KAJ1717865.1"/>
    </source>
</evidence>
<dbReference type="PANTHER" id="PTHR12133:SF1">
    <property type="entry name" value="TRNA (ADENINE(58)-N(1))-METHYLTRANSFERASE, MITOCHONDRIAL"/>
    <property type="match status" value="1"/>
</dbReference>
<dbReference type="SUPFAM" id="SSF53335">
    <property type="entry name" value="S-adenosyl-L-methionine-dependent methyltransferases"/>
    <property type="match status" value="1"/>
</dbReference>
<keyword evidence="10" id="KW-1185">Reference proteome</keyword>
<dbReference type="AlphaFoldDB" id="A0A9W8CLB0"/>
<protein>
    <recommendedName>
        <fullName evidence="2">tRNA (adenine(58)-N(1))-methyltransferase catalytic subunit TRM61</fullName>
        <ecNumber evidence="1">2.1.1.220</ecNumber>
    </recommendedName>
    <alternativeName>
        <fullName evidence="7">tRNA(m1A58)-methyltransferase subunit TRM61</fullName>
    </alternativeName>
</protein>
<dbReference type="Gene3D" id="3.40.50.150">
    <property type="entry name" value="Vaccinia Virus protein VP39"/>
    <property type="match status" value="1"/>
</dbReference>
<dbReference type="Proteomes" id="UP001143981">
    <property type="component" value="Unassembled WGS sequence"/>
</dbReference>
<dbReference type="InterPro" id="IPR029063">
    <property type="entry name" value="SAM-dependent_MTases_sf"/>
</dbReference>
<evidence type="ECO:0000256" key="3">
    <source>
        <dbReference type="ARBA" id="ARBA00022603"/>
    </source>
</evidence>
<evidence type="ECO:0000256" key="4">
    <source>
        <dbReference type="ARBA" id="ARBA00022679"/>
    </source>
</evidence>
<evidence type="ECO:0000259" key="8">
    <source>
        <dbReference type="Pfam" id="PF08704"/>
    </source>
</evidence>
<sequence length="215" mass="24011">MHLAQAVGDLGKVYTAERNKITADHAQQIVNQFRRAVLAPSISFHLGTLSEIVHEITIAIDPQLKGVLGDISAAQFGLGDPERALAQWRMGGNMIAPLFDGIVLDMPMPWTQLPHLFSFLKTDRYVVCYLPNMSQVMDLARSCRQWPLIVEDVVEVDWREWEVRPAVVRNPDASSAEASSECNDAMVCRPTHTPIGHTAFLVKLRKCAAHAREQE</sequence>
<feature type="domain" description="tRNA (adenine(58)-N(1))-methyltransferase catalytic subunit TRM61 C-terminal" evidence="8">
    <location>
        <begin position="97"/>
        <end position="178"/>
    </location>
</feature>
<dbReference type="EMBL" id="JANBOI010004330">
    <property type="protein sequence ID" value="KAJ1717865.1"/>
    <property type="molecule type" value="Genomic_DNA"/>
</dbReference>
<evidence type="ECO:0000256" key="7">
    <source>
        <dbReference type="ARBA" id="ARBA00033309"/>
    </source>
</evidence>
<reference evidence="9" key="1">
    <citation type="submission" date="2022-07" db="EMBL/GenBank/DDBJ databases">
        <title>Phylogenomic reconstructions and comparative analyses of Kickxellomycotina fungi.</title>
        <authorList>
            <person name="Reynolds N.K."/>
            <person name="Stajich J.E."/>
            <person name="Barry K."/>
            <person name="Grigoriev I.V."/>
            <person name="Crous P."/>
            <person name="Smith M.E."/>
        </authorList>
    </citation>
    <scope>NUCLEOTIDE SEQUENCE</scope>
    <source>
        <strain evidence="9">BCRC 34381</strain>
    </source>
</reference>
<dbReference type="PANTHER" id="PTHR12133">
    <property type="entry name" value="TRNA (ADENINE(58)-N(1))-METHYLTRANSFERASE"/>
    <property type="match status" value="1"/>
</dbReference>
<dbReference type="EC" id="2.1.1.220" evidence="1"/>
<dbReference type="PROSITE" id="PS51620">
    <property type="entry name" value="SAM_TRM61"/>
    <property type="match status" value="1"/>
</dbReference>
<proteinExistence type="predicted"/>
<dbReference type="OrthoDB" id="5585464at2759"/>